<proteinExistence type="predicted"/>
<dbReference type="Proteomes" id="UP000585905">
    <property type="component" value="Unassembled WGS sequence"/>
</dbReference>
<dbReference type="SUPFAM" id="SSF48208">
    <property type="entry name" value="Six-hairpin glycosidases"/>
    <property type="match status" value="1"/>
</dbReference>
<dbReference type="EMBL" id="JACGWX010000002">
    <property type="protein sequence ID" value="MBA8847730.1"/>
    <property type="molecule type" value="Genomic_DNA"/>
</dbReference>
<evidence type="ECO:0000313" key="2">
    <source>
        <dbReference type="Proteomes" id="UP000585905"/>
    </source>
</evidence>
<evidence type="ECO:0008006" key="3">
    <source>
        <dbReference type="Google" id="ProtNLM"/>
    </source>
</evidence>
<sequence length="345" mass="36755">MAPSTLTHLIALTDDVGLFEHARLDVPRREHGYCVDDVARALVAMVREASDDADAPPEVALLTETYLRFLEESMTPDGVVRNRRGVDGAWSDPSGSADWWGRAVWAFGVASAHSADLATRIRASTGVATALAQRTRDRRTHDLRPTVFAALGAAELLLVDQGNAAARDLLERVDDGIPPGAHADWPWPEPTLRYANAAIPEALIAAGTALGRPATIARGLRLLAFLVSVETRDGRLSVTGTTGRARGQLAMQFDQQPVEVAALADACARAFAVTGDPAWLETVALARRWFAGDNDAGTPMVDAVTGAGYDGLEPDGRNENRGAESTLAALTVHQQAARLDEVVLT</sequence>
<keyword evidence="2" id="KW-1185">Reference proteome</keyword>
<gene>
    <name evidence="1" type="ORF">FHX53_001315</name>
</gene>
<comment type="caution">
    <text evidence="1">The sequence shown here is derived from an EMBL/GenBank/DDBJ whole genome shotgun (WGS) entry which is preliminary data.</text>
</comment>
<dbReference type="AlphaFoldDB" id="A0A839E7I1"/>
<dbReference type="GO" id="GO:0005975">
    <property type="term" value="P:carbohydrate metabolic process"/>
    <property type="evidence" value="ECO:0007669"/>
    <property type="project" value="InterPro"/>
</dbReference>
<name>A0A839E7I1_9MICO</name>
<protein>
    <recommendedName>
        <fullName evidence="3">Glycosyltransferase</fullName>
    </recommendedName>
</protein>
<dbReference type="RefSeq" id="WP_182490523.1">
    <property type="nucleotide sequence ID" value="NZ_BAAAOV010000005.1"/>
</dbReference>
<organism evidence="1 2">
    <name type="scientific">Microcella alkalica</name>
    <dbReference type="NCBI Taxonomy" id="355930"/>
    <lineage>
        <taxon>Bacteria</taxon>
        <taxon>Bacillati</taxon>
        <taxon>Actinomycetota</taxon>
        <taxon>Actinomycetes</taxon>
        <taxon>Micrococcales</taxon>
        <taxon>Microbacteriaceae</taxon>
        <taxon>Microcella</taxon>
    </lineage>
</organism>
<dbReference type="InterPro" id="IPR008928">
    <property type="entry name" value="6-hairpin_glycosidase_sf"/>
</dbReference>
<evidence type="ECO:0000313" key="1">
    <source>
        <dbReference type="EMBL" id="MBA8847730.1"/>
    </source>
</evidence>
<reference evidence="1 2" key="1">
    <citation type="submission" date="2020-07" db="EMBL/GenBank/DDBJ databases">
        <title>Sequencing the genomes of 1000 actinobacteria strains.</title>
        <authorList>
            <person name="Klenk H.-P."/>
        </authorList>
    </citation>
    <scope>NUCLEOTIDE SEQUENCE [LARGE SCALE GENOMIC DNA]</scope>
    <source>
        <strain evidence="1 2">DSM 19663</strain>
    </source>
</reference>
<accession>A0A839E7I1</accession>